<reference evidence="4 5" key="1">
    <citation type="submission" date="2014-06" db="EMBL/GenBank/DDBJ databases">
        <authorList>
            <person name="Urmite Genomes Urmite Genomes"/>
        </authorList>
    </citation>
    <scope>NUCLEOTIDE SEQUENCE [LARGE SCALE GENOMIC DNA]</scope>
</reference>
<dbReference type="STRING" id="1034943.BN59_00471"/>
<evidence type="ECO:0000256" key="2">
    <source>
        <dbReference type="SAM" id="MobiDB-lite"/>
    </source>
</evidence>
<feature type="compositionally biased region" description="Polar residues" evidence="2">
    <location>
        <begin position="1"/>
        <end position="10"/>
    </location>
</feature>
<keyword evidence="4" id="KW-0346">Stress response</keyword>
<organism evidence="4 5">
    <name type="scientific">Legionella massiliensis</name>
    <dbReference type="NCBI Taxonomy" id="1034943"/>
    <lineage>
        <taxon>Bacteria</taxon>
        <taxon>Pseudomonadati</taxon>
        <taxon>Pseudomonadota</taxon>
        <taxon>Gammaproteobacteria</taxon>
        <taxon>Legionellales</taxon>
        <taxon>Legionellaceae</taxon>
        <taxon>Legionella</taxon>
    </lineage>
</organism>
<dbReference type="InterPro" id="IPR011722">
    <property type="entry name" value="Hemimethylated_DNA-bd_dom"/>
</dbReference>
<dbReference type="AlphaFoldDB" id="A0A078KWR5"/>
<protein>
    <recommendedName>
        <fullName evidence="1">Heat shock protein HspQ</fullName>
    </recommendedName>
</protein>
<dbReference type="SUPFAM" id="SSF141255">
    <property type="entry name" value="YccV-like"/>
    <property type="match status" value="1"/>
</dbReference>
<evidence type="ECO:0000313" key="5">
    <source>
        <dbReference type="Proteomes" id="UP000044071"/>
    </source>
</evidence>
<accession>A0A078KWR5</accession>
<dbReference type="Gene3D" id="2.30.30.390">
    <property type="entry name" value="Hemimethylated DNA-binding domain"/>
    <property type="match status" value="1"/>
</dbReference>
<sequence length="168" mass="19060">MQESLLQPNSCMEPGNRPPPSSHPERSQGSPECGRVLVPEILRYAQDDGLCLGDEGGLLRNLENIMKDRAKFNVGELVIHIGQGYRAVIIDVDPLFQASGRYNPQAYKREFATRNPWYRLLVDGSSQMTYVEECLLKHDPSQLAIDNPIVKEYLHEQRGGYCPNTHRH</sequence>
<dbReference type="InterPro" id="IPR036623">
    <property type="entry name" value="Hemimethylated_DNA-bd_sf"/>
</dbReference>
<proteinExistence type="predicted"/>
<dbReference type="GO" id="GO:0003677">
    <property type="term" value="F:DNA binding"/>
    <property type="evidence" value="ECO:0007669"/>
    <property type="project" value="UniProtKB-UniRule"/>
</dbReference>
<dbReference type="Pfam" id="PF08755">
    <property type="entry name" value="YccV-like"/>
    <property type="match status" value="1"/>
</dbReference>
<dbReference type="NCBIfam" id="TIGR02097">
    <property type="entry name" value="yccV"/>
    <property type="match status" value="1"/>
</dbReference>
<dbReference type="Proteomes" id="UP000044071">
    <property type="component" value="Unassembled WGS sequence"/>
</dbReference>
<dbReference type="SMART" id="SM00992">
    <property type="entry name" value="YccV-like"/>
    <property type="match status" value="1"/>
</dbReference>
<evidence type="ECO:0000313" key="4">
    <source>
        <dbReference type="EMBL" id="CDZ76204.1"/>
    </source>
</evidence>
<keyword evidence="5" id="KW-1185">Reference proteome</keyword>
<feature type="domain" description="Hemimethylated DNA-binding" evidence="3">
    <location>
        <begin position="69"/>
        <end position="164"/>
    </location>
</feature>
<dbReference type="EMBL" id="CCSB01000001">
    <property type="protein sequence ID" value="CDZ76204.1"/>
    <property type="molecule type" value="Genomic_DNA"/>
</dbReference>
<feature type="region of interest" description="Disordered" evidence="2">
    <location>
        <begin position="1"/>
        <end position="32"/>
    </location>
</feature>
<dbReference type="eggNOG" id="COG3785">
    <property type="taxonomic scope" value="Bacteria"/>
</dbReference>
<evidence type="ECO:0000259" key="3">
    <source>
        <dbReference type="SMART" id="SM00992"/>
    </source>
</evidence>
<gene>
    <name evidence="4" type="ORF">BN59_00471</name>
</gene>
<name>A0A078KWR5_9GAMM</name>
<evidence type="ECO:0000256" key="1">
    <source>
        <dbReference type="NCBIfam" id="TIGR02097"/>
    </source>
</evidence>